<dbReference type="AlphaFoldDB" id="G4MN80"/>
<feature type="compositionally biased region" description="Polar residues" evidence="1">
    <location>
        <begin position="409"/>
        <end position="423"/>
    </location>
</feature>
<evidence type="ECO:0000313" key="3">
    <source>
        <dbReference type="Proteomes" id="UP000009058"/>
    </source>
</evidence>
<dbReference type="InParanoid" id="G4MN80"/>
<proteinExistence type="predicted"/>
<reference key="2">
    <citation type="submission" date="2011-05" db="EMBL/GenBank/DDBJ databases">
        <title>The Genome Sequence of Magnaporthe oryzae 70-15.</title>
        <authorList>
            <consortium name="The Broad Institute Genome Sequencing Platform"/>
            <person name="Ma L.-J."/>
            <person name="Dead R."/>
            <person name="Young S.K."/>
            <person name="Zeng Q."/>
            <person name="Gargeya S."/>
            <person name="Fitzgerald M."/>
            <person name="Haas B."/>
            <person name="Abouelleil A."/>
            <person name="Alvarado L."/>
            <person name="Arachchi H.M."/>
            <person name="Berlin A."/>
            <person name="Brown A."/>
            <person name="Chapman S.B."/>
            <person name="Chen Z."/>
            <person name="Dunbar C."/>
            <person name="Freedman E."/>
            <person name="Gearin G."/>
            <person name="Gellesch M."/>
            <person name="Goldberg J."/>
            <person name="Griggs A."/>
            <person name="Gujja S."/>
            <person name="Heiman D."/>
            <person name="Howarth C."/>
            <person name="Larson L."/>
            <person name="Lui A."/>
            <person name="MacDonald P.J.P."/>
            <person name="Mehta T."/>
            <person name="Montmayeur A."/>
            <person name="Murphy C."/>
            <person name="Neiman D."/>
            <person name="Pearson M."/>
            <person name="Priest M."/>
            <person name="Roberts A."/>
            <person name="Saif S."/>
            <person name="Shea T."/>
            <person name="Shenoy N."/>
            <person name="Sisk P."/>
            <person name="Stolte C."/>
            <person name="Sykes S."/>
            <person name="Yandava C."/>
            <person name="Wortman J."/>
            <person name="Nusbaum C."/>
            <person name="Birren B."/>
        </authorList>
    </citation>
    <scope>NUCLEOTIDE SEQUENCE</scope>
    <source>
        <strain>70-15</strain>
    </source>
</reference>
<dbReference type="EMBL" id="CM001231">
    <property type="protein sequence ID" value="EHA56203.1"/>
    <property type="molecule type" value="Genomic_DNA"/>
</dbReference>
<dbReference type="GeneID" id="2681333"/>
<gene>
    <name evidence="2" type="ORF">MGG_02056</name>
</gene>
<dbReference type="HOGENOM" id="CLU_584037_0_0_1"/>
<dbReference type="VEuPathDB" id="FungiDB:MGG_02056"/>
<evidence type="ECO:0000256" key="1">
    <source>
        <dbReference type="SAM" id="MobiDB-lite"/>
    </source>
</evidence>
<dbReference type="RefSeq" id="XP_003708815.1">
    <property type="nucleotide sequence ID" value="XM_003708767.1"/>
</dbReference>
<dbReference type="Proteomes" id="UP000009058">
    <property type="component" value="Chromosome 1"/>
</dbReference>
<protein>
    <submittedName>
        <fullName evidence="2">Uncharacterized protein</fullName>
    </submittedName>
</protein>
<name>G4MN80_PYRO7</name>
<feature type="region of interest" description="Disordered" evidence="1">
    <location>
        <begin position="365"/>
        <end position="468"/>
    </location>
</feature>
<dbReference type="OrthoDB" id="5153662at2759"/>
<keyword evidence="3" id="KW-1185">Reference proteome</keyword>
<organism evidence="2 3">
    <name type="scientific">Pyricularia oryzae (strain 70-15 / ATCC MYA-4617 / FGSC 8958)</name>
    <name type="common">Rice blast fungus</name>
    <name type="synonym">Magnaporthe oryzae</name>
    <dbReference type="NCBI Taxonomy" id="242507"/>
    <lineage>
        <taxon>Eukaryota</taxon>
        <taxon>Fungi</taxon>
        <taxon>Dikarya</taxon>
        <taxon>Ascomycota</taxon>
        <taxon>Pezizomycotina</taxon>
        <taxon>Sordariomycetes</taxon>
        <taxon>Sordariomycetidae</taxon>
        <taxon>Magnaporthales</taxon>
        <taxon>Pyriculariaceae</taxon>
        <taxon>Pyricularia</taxon>
    </lineage>
</organism>
<dbReference type="eggNOG" id="ENOG502T6BD">
    <property type="taxonomic scope" value="Eukaryota"/>
</dbReference>
<accession>G4MN80</accession>
<sequence length="468" mass="52918">MDKLTIPALTKANLDKHQRNLPEIKLLKAKEGVHGFLSNLKFKLSECTRDSCRIRDAESVYIASNDELGYRGTQEPKPDLDDPLFWKHRLLKFETIYQPIIKLESAKSAVVGYIISIYQLGREGFQFLKDYEIYLAAPKPDLSLLRYRSEAPNLESLEYWQFQVKCLQEKYSQICRQKFGWESDLTNPARQIEQNAPVQPNEYFVEDPTSASTSISSLLRQEERRRVTDRWLGTASTPDNSLPPATQLSFSYKTNVRSSAGSGAEGLLLLPSPLWYNAKRNRVRGSVRDLLLGLRNHCGKEGRQFVDADVYVADDIAQRRGKGSSLEAEIASGYINVPVITRDIAFWEEKEVDLGNKYRLLNGISSSSDLEGNDRSGADRSNLTPQVKGTGRGGKYQFQEVLACDNQENRPSTAPTPVRQPNNIFEGRPPRRKRKADAAFEQPETTRRTAQSRASRRLGGKPPEFPGL</sequence>
<reference evidence="2 3" key="1">
    <citation type="journal article" date="2005" name="Nature">
        <title>The genome sequence of the rice blast fungus Magnaporthe grisea.</title>
        <authorList>
            <person name="Dean R.A."/>
            <person name="Talbot N.J."/>
            <person name="Ebbole D.J."/>
            <person name="Farman M.L."/>
            <person name="Mitchell T.K."/>
            <person name="Orbach M.J."/>
            <person name="Thon M."/>
            <person name="Kulkarni R."/>
            <person name="Xu J.R."/>
            <person name="Pan H."/>
            <person name="Read N.D."/>
            <person name="Lee Y.H."/>
            <person name="Carbone I."/>
            <person name="Brown D."/>
            <person name="Oh Y.Y."/>
            <person name="Donofrio N."/>
            <person name="Jeong J.S."/>
            <person name="Soanes D.M."/>
            <person name="Djonovic S."/>
            <person name="Kolomiets E."/>
            <person name="Rehmeyer C."/>
            <person name="Li W."/>
            <person name="Harding M."/>
            <person name="Kim S."/>
            <person name="Lebrun M.H."/>
            <person name="Bohnert H."/>
            <person name="Coughlan S."/>
            <person name="Butler J."/>
            <person name="Calvo S."/>
            <person name="Ma L.J."/>
            <person name="Nicol R."/>
            <person name="Purcell S."/>
            <person name="Nusbaum C."/>
            <person name="Galagan J.E."/>
            <person name="Birren B.W."/>
        </authorList>
    </citation>
    <scope>NUCLEOTIDE SEQUENCE [LARGE SCALE GENOMIC DNA]</scope>
    <source>
        <strain evidence="3">70-15 / ATCC MYA-4617 / FGSC 8958</strain>
    </source>
</reference>
<dbReference type="KEGG" id="mgr:MGG_02056"/>
<evidence type="ECO:0000313" key="2">
    <source>
        <dbReference type="EMBL" id="EHA56203.1"/>
    </source>
</evidence>